<feature type="region of interest" description="Disordered" evidence="1">
    <location>
        <begin position="96"/>
        <end position="133"/>
    </location>
</feature>
<dbReference type="PANTHER" id="PTHR31727:SF6">
    <property type="entry name" value="OLEOYL-ACYL CARRIER PROTEIN THIOESTERASE 1, CHLOROPLASTIC"/>
    <property type="match status" value="1"/>
</dbReference>
<dbReference type="STRING" id="35608.A0A2U1M1R2"/>
<keyword evidence="4" id="KW-1185">Reference proteome</keyword>
<comment type="caution">
    <text evidence="3">The sequence shown here is derived from an EMBL/GenBank/DDBJ whole genome shotgun (WGS) entry which is preliminary data.</text>
</comment>
<evidence type="ECO:0000259" key="2">
    <source>
        <dbReference type="Pfam" id="PF20791"/>
    </source>
</evidence>
<dbReference type="AlphaFoldDB" id="A0A2U1M1R2"/>
<evidence type="ECO:0000313" key="4">
    <source>
        <dbReference type="Proteomes" id="UP000245207"/>
    </source>
</evidence>
<sequence>MESFHVVDLTSFVPCSFPAYIFEEVISKQFDLYIYNLQKFFKYPRSFSFTSALYKLLVIRIGWNKALIEPGMKIKKGLLRISLQVLNHTLTRTQTPVNAHKSNATSPGDKEKINKSPGDKEKTNKSHAEEEIGRESSTAYHEFIFAALFSGCLFKLIRRSIPPEIIDTHELQAITLDYIRECQHDNIVDSLSSLEPLDNPTLSELTYSNGSSVPK</sequence>
<dbReference type="OrthoDB" id="618395at2759"/>
<evidence type="ECO:0000256" key="1">
    <source>
        <dbReference type="SAM" id="MobiDB-lite"/>
    </source>
</evidence>
<reference evidence="3 4" key="1">
    <citation type="journal article" date="2018" name="Mol. Plant">
        <title>The genome of Artemisia annua provides insight into the evolution of Asteraceae family and artemisinin biosynthesis.</title>
        <authorList>
            <person name="Shen Q."/>
            <person name="Zhang L."/>
            <person name="Liao Z."/>
            <person name="Wang S."/>
            <person name="Yan T."/>
            <person name="Shi P."/>
            <person name="Liu M."/>
            <person name="Fu X."/>
            <person name="Pan Q."/>
            <person name="Wang Y."/>
            <person name="Lv Z."/>
            <person name="Lu X."/>
            <person name="Zhang F."/>
            <person name="Jiang W."/>
            <person name="Ma Y."/>
            <person name="Chen M."/>
            <person name="Hao X."/>
            <person name="Li L."/>
            <person name="Tang Y."/>
            <person name="Lv G."/>
            <person name="Zhou Y."/>
            <person name="Sun X."/>
            <person name="Brodelius P.E."/>
            <person name="Rose J.K.C."/>
            <person name="Tang K."/>
        </authorList>
    </citation>
    <scope>NUCLEOTIDE SEQUENCE [LARGE SCALE GENOMIC DNA]</scope>
    <source>
        <strain evidence="4">cv. Huhao1</strain>
        <tissue evidence="3">Leaf</tissue>
    </source>
</reference>
<accession>A0A2U1M1R2</accession>
<organism evidence="3 4">
    <name type="scientific">Artemisia annua</name>
    <name type="common">Sweet wormwood</name>
    <dbReference type="NCBI Taxonomy" id="35608"/>
    <lineage>
        <taxon>Eukaryota</taxon>
        <taxon>Viridiplantae</taxon>
        <taxon>Streptophyta</taxon>
        <taxon>Embryophyta</taxon>
        <taxon>Tracheophyta</taxon>
        <taxon>Spermatophyta</taxon>
        <taxon>Magnoliopsida</taxon>
        <taxon>eudicotyledons</taxon>
        <taxon>Gunneridae</taxon>
        <taxon>Pentapetalae</taxon>
        <taxon>asterids</taxon>
        <taxon>campanulids</taxon>
        <taxon>Asterales</taxon>
        <taxon>Asteraceae</taxon>
        <taxon>Asteroideae</taxon>
        <taxon>Anthemideae</taxon>
        <taxon>Artemisiinae</taxon>
        <taxon>Artemisia</taxon>
    </lineage>
</organism>
<dbReference type="InterPro" id="IPR049427">
    <property type="entry name" value="Acyl-ACP_TE_C"/>
</dbReference>
<dbReference type="Gene3D" id="3.10.129.10">
    <property type="entry name" value="Hotdog Thioesterase"/>
    <property type="match status" value="1"/>
</dbReference>
<name>A0A2U1M1R2_ARTAN</name>
<dbReference type="Proteomes" id="UP000245207">
    <property type="component" value="Unassembled WGS sequence"/>
</dbReference>
<dbReference type="Pfam" id="PF20791">
    <property type="entry name" value="Acyl-ACP_TE_C"/>
    <property type="match status" value="1"/>
</dbReference>
<feature type="domain" description="Acyl-ACP thioesterase-like C-terminal" evidence="2">
    <location>
        <begin position="157"/>
        <end position="193"/>
    </location>
</feature>
<gene>
    <name evidence="3" type="ORF">CTI12_AA429950</name>
</gene>
<feature type="compositionally biased region" description="Basic and acidic residues" evidence="1">
    <location>
        <begin position="108"/>
        <end position="133"/>
    </location>
</feature>
<dbReference type="PANTHER" id="PTHR31727">
    <property type="entry name" value="OLEOYL-ACYL CARRIER PROTEIN THIOESTERASE 1, CHLOROPLASTIC"/>
    <property type="match status" value="1"/>
</dbReference>
<feature type="compositionally biased region" description="Polar residues" evidence="1">
    <location>
        <begin position="96"/>
        <end position="106"/>
    </location>
</feature>
<dbReference type="InterPro" id="IPR045023">
    <property type="entry name" value="FATA/B"/>
</dbReference>
<proteinExistence type="predicted"/>
<dbReference type="GO" id="GO:0016297">
    <property type="term" value="F:fatty acyl-[ACP] hydrolase activity"/>
    <property type="evidence" value="ECO:0007669"/>
    <property type="project" value="InterPro"/>
</dbReference>
<evidence type="ECO:0000313" key="3">
    <source>
        <dbReference type="EMBL" id="PWA55144.1"/>
    </source>
</evidence>
<dbReference type="EMBL" id="PKPP01006848">
    <property type="protein sequence ID" value="PWA55144.1"/>
    <property type="molecule type" value="Genomic_DNA"/>
</dbReference>
<protein>
    <submittedName>
        <fullName evidence="3">Oleoyl-acyl carrier protein thioesterase</fullName>
    </submittedName>
</protein>
<dbReference type="GO" id="GO:0000036">
    <property type="term" value="F:acyl carrier activity"/>
    <property type="evidence" value="ECO:0007669"/>
    <property type="project" value="TreeGrafter"/>
</dbReference>